<accession>A0A367LQN2</accession>
<sequence length="624" mass="70863">MAGSEPELFVAIAALVVSIVALTATFMQVIQQYYASASGYSKCNERVMGGWAKSKCRRFSWDELRYEVQFEAPVIFVSPPSNKDGPVPNAPIRVLDGTDESKKDTDTTSNSDESKKEKAAKERIHTADNETASWLLLLNAIQDMEAFSREWQSEQYQIQGPPVNHRPPKPPAFKDHHTLAVAVQRKRRTWDTMPSSVSRPYATTTICHLVEMMAVLGVYWKEFDRNRDRYRAEGNGFVLMGERLPDLGLIFSFQLYGMFSFGDNRVIPVDDVKELCFGFVPTIYRGKVNRRRLVAEPPSFGYLQMATRRDISETLVAAIGCNKNTTQRFTDEGGKTAHLFPLSFEILGMIAVTFHINNSCFTCLPNPTPDRWKKKSFSLRKILEAYRRFFEEQPPNNLAVNKRIAQHIQEILSHQENAAGVARLQALHSALDDTDEVLRARANSLTNSSDGNLPDSPQQLRRQMVQDVLRSHIQEVVRLLNESPSTPNSPQMSRFEDIDEASPNDGNDVFMKLYFEVVRQQVVKLAERCAKRRDSFSPWRPGNGRGRTAAQTAANGLEDSEVTPESPDGREMPSLADERVSYDDVWCVLIFRMICWLMLHDFDERDVQVNKSELLGSRMPVYIS</sequence>
<reference evidence="2 3" key="1">
    <citation type="journal article" date="2015" name="BMC Genomics">
        <title>Insights from the genome of Ophiocordyceps polyrhachis-furcata to pathogenicity and host specificity in insect fungi.</title>
        <authorList>
            <person name="Wichadakul D."/>
            <person name="Kobmoo N."/>
            <person name="Ingsriswang S."/>
            <person name="Tangphatsornruang S."/>
            <person name="Chantasingh D."/>
            <person name="Luangsa-ard J.J."/>
            <person name="Eurwilaichitr L."/>
        </authorList>
    </citation>
    <scope>NUCLEOTIDE SEQUENCE [LARGE SCALE GENOMIC DNA]</scope>
    <source>
        <strain evidence="2 3">BCC 54312</strain>
    </source>
</reference>
<proteinExistence type="predicted"/>
<name>A0A367LQN2_9HYPO</name>
<feature type="region of interest" description="Disordered" evidence="1">
    <location>
        <begin position="480"/>
        <end position="501"/>
    </location>
</feature>
<keyword evidence="3" id="KW-1185">Reference proteome</keyword>
<evidence type="ECO:0000256" key="1">
    <source>
        <dbReference type="SAM" id="MobiDB-lite"/>
    </source>
</evidence>
<feature type="region of interest" description="Disordered" evidence="1">
    <location>
        <begin position="79"/>
        <end position="124"/>
    </location>
</feature>
<evidence type="ECO:0000313" key="2">
    <source>
        <dbReference type="EMBL" id="RCI16756.1"/>
    </source>
</evidence>
<organism evidence="2 3">
    <name type="scientific">Ophiocordyceps polyrhachis-furcata BCC 54312</name>
    <dbReference type="NCBI Taxonomy" id="1330021"/>
    <lineage>
        <taxon>Eukaryota</taxon>
        <taxon>Fungi</taxon>
        <taxon>Dikarya</taxon>
        <taxon>Ascomycota</taxon>
        <taxon>Pezizomycotina</taxon>
        <taxon>Sordariomycetes</taxon>
        <taxon>Hypocreomycetidae</taxon>
        <taxon>Hypocreales</taxon>
        <taxon>Ophiocordycipitaceae</taxon>
        <taxon>Ophiocordyceps</taxon>
    </lineage>
</organism>
<gene>
    <name evidence="2" type="ORF">L249_3014</name>
</gene>
<dbReference type="STRING" id="1330021.A0A367LQN2"/>
<feature type="compositionally biased region" description="Basic and acidic residues" evidence="1">
    <location>
        <begin position="99"/>
        <end position="124"/>
    </location>
</feature>
<dbReference type="AlphaFoldDB" id="A0A367LQN2"/>
<evidence type="ECO:0008006" key="4">
    <source>
        <dbReference type="Google" id="ProtNLM"/>
    </source>
</evidence>
<dbReference type="EMBL" id="LKCN02000001">
    <property type="protein sequence ID" value="RCI16756.1"/>
    <property type="molecule type" value="Genomic_DNA"/>
</dbReference>
<comment type="caution">
    <text evidence="2">The sequence shown here is derived from an EMBL/GenBank/DDBJ whole genome shotgun (WGS) entry which is preliminary data.</text>
</comment>
<feature type="compositionally biased region" description="Polar residues" evidence="1">
    <location>
        <begin position="482"/>
        <end position="492"/>
    </location>
</feature>
<dbReference type="OrthoDB" id="5227693at2759"/>
<feature type="region of interest" description="Disordered" evidence="1">
    <location>
        <begin position="536"/>
        <end position="575"/>
    </location>
</feature>
<dbReference type="Proteomes" id="UP000253664">
    <property type="component" value="Unassembled WGS sequence"/>
</dbReference>
<protein>
    <recommendedName>
        <fullName evidence="4">Modin</fullName>
    </recommendedName>
</protein>
<evidence type="ECO:0000313" key="3">
    <source>
        <dbReference type="Proteomes" id="UP000253664"/>
    </source>
</evidence>